<dbReference type="EMBL" id="LWDX02068847">
    <property type="protein sequence ID" value="OEL14854.1"/>
    <property type="molecule type" value="Genomic_DNA"/>
</dbReference>
<organism evidence="1 2">
    <name type="scientific">Dichanthelium oligosanthes</name>
    <dbReference type="NCBI Taxonomy" id="888268"/>
    <lineage>
        <taxon>Eukaryota</taxon>
        <taxon>Viridiplantae</taxon>
        <taxon>Streptophyta</taxon>
        <taxon>Embryophyta</taxon>
        <taxon>Tracheophyta</taxon>
        <taxon>Spermatophyta</taxon>
        <taxon>Magnoliopsida</taxon>
        <taxon>Liliopsida</taxon>
        <taxon>Poales</taxon>
        <taxon>Poaceae</taxon>
        <taxon>PACMAD clade</taxon>
        <taxon>Panicoideae</taxon>
        <taxon>Panicodae</taxon>
        <taxon>Paniceae</taxon>
        <taxon>Dichantheliinae</taxon>
        <taxon>Dichanthelium</taxon>
    </lineage>
</organism>
<sequence length="79" mass="8783">ASIPKRVDDSSNRLGNVGMWNMRPEVWAHRYLGQQFYLRVYTPSHSFRDELPVPDNALLCGRATPPPTAAACPSRGATN</sequence>
<dbReference type="STRING" id="888268.A0A1E5UPS1"/>
<dbReference type="InterPro" id="IPR008972">
    <property type="entry name" value="Cupredoxin"/>
</dbReference>
<evidence type="ECO:0000313" key="1">
    <source>
        <dbReference type="EMBL" id="OEL14854.1"/>
    </source>
</evidence>
<keyword evidence="2" id="KW-1185">Reference proteome</keyword>
<accession>A0A1E5UPS1</accession>
<proteinExistence type="predicted"/>
<protein>
    <submittedName>
        <fullName evidence="1">Uncharacterized protein</fullName>
    </submittedName>
</protein>
<name>A0A1E5UPS1_9POAL</name>
<evidence type="ECO:0000313" key="2">
    <source>
        <dbReference type="Proteomes" id="UP000095767"/>
    </source>
</evidence>
<feature type="non-terminal residue" evidence="1">
    <location>
        <position position="1"/>
    </location>
</feature>
<dbReference type="OrthoDB" id="2121828at2759"/>
<dbReference type="AlphaFoldDB" id="A0A1E5UPS1"/>
<comment type="caution">
    <text evidence="1">The sequence shown here is derived from an EMBL/GenBank/DDBJ whole genome shotgun (WGS) entry which is preliminary data.</text>
</comment>
<gene>
    <name evidence="1" type="ORF">BAE44_0024119</name>
</gene>
<dbReference type="SUPFAM" id="SSF49503">
    <property type="entry name" value="Cupredoxins"/>
    <property type="match status" value="1"/>
</dbReference>
<reference evidence="1 2" key="1">
    <citation type="submission" date="2016-09" db="EMBL/GenBank/DDBJ databases">
        <title>The draft genome of Dichanthelium oligosanthes: A C3 panicoid grass species.</title>
        <authorList>
            <person name="Studer A.J."/>
            <person name="Schnable J.C."/>
            <person name="Brutnell T.P."/>
        </authorList>
    </citation>
    <scope>NUCLEOTIDE SEQUENCE [LARGE SCALE GENOMIC DNA]</scope>
    <source>
        <strain evidence="2">cv. Kellogg 1175</strain>
        <tissue evidence="1">Leaf</tissue>
    </source>
</reference>
<dbReference type="Proteomes" id="UP000095767">
    <property type="component" value="Unassembled WGS sequence"/>
</dbReference>